<evidence type="ECO:0000313" key="2">
    <source>
        <dbReference type="Proteomes" id="UP000035680"/>
    </source>
</evidence>
<accession>A0A0K0FTM7</accession>
<sequence>MHLFDKPKKITYWGYFCEYFKEHEWGAIAYKFLFFQTITLTISGNIIISINRFYALYSPINYPRIWNHRLAIIIVLCQIIVCYLAYTHILYTKTALLYDHSTNSSQFTTPDKNFSLANNGVLLSFCVVGIIITGILNLKIFKKFNRIFNKMDSGKYGSKLAMISFMVLATFFLIITAVQISVRFYAIKTQNSVLKNIINEYFFYSIPILNTLQPYLLLFLSNQLRKGIMKFLCAIINRNKVINIKTSFFYKDDLRIRRK</sequence>
<keyword evidence="1" id="KW-1133">Transmembrane helix</keyword>
<reference evidence="3" key="2">
    <citation type="submission" date="2015-08" db="UniProtKB">
        <authorList>
            <consortium name="WormBaseParasite"/>
        </authorList>
    </citation>
    <scope>IDENTIFICATION</scope>
</reference>
<feature type="transmembrane region" description="Helical" evidence="1">
    <location>
        <begin position="160"/>
        <end position="181"/>
    </location>
</feature>
<evidence type="ECO:0000256" key="1">
    <source>
        <dbReference type="SAM" id="Phobius"/>
    </source>
</evidence>
<dbReference type="Pfam" id="PF10323">
    <property type="entry name" value="7TM_GPCR_Srv"/>
    <property type="match status" value="1"/>
</dbReference>
<feature type="transmembrane region" description="Helical" evidence="1">
    <location>
        <begin position="70"/>
        <end position="91"/>
    </location>
</feature>
<dbReference type="AlphaFoldDB" id="A0A0K0FTM7"/>
<dbReference type="SUPFAM" id="SSF81321">
    <property type="entry name" value="Family A G protein-coupled receptor-like"/>
    <property type="match status" value="1"/>
</dbReference>
<dbReference type="PANTHER" id="PTHR31552:SF8">
    <property type="entry name" value="SERPENTINE RECEPTOR CLASS GAMMA"/>
    <property type="match status" value="1"/>
</dbReference>
<feature type="transmembrane region" description="Helical" evidence="1">
    <location>
        <begin position="121"/>
        <end position="140"/>
    </location>
</feature>
<keyword evidence="1" id="KW-0472">Membrane</keyword>
<proteinExistence type="predicted"/>
<keyword evidence="1" id="KW-0812">Transmembrane</keyword>
<name>A0A0K0FTM7_STRVS</name>
<organism evidence="2 3">
    <name type="scientific">Strongyloides venezuelensis</name>
    <name type="common">Threadworm</name>
    <dbReference type="NCBI Taxonomy" id="75913"/>
    <lineage>
        <taxon>Eukaryota</taxon>
        <taxon>Metazoa</taxon>
        <taxon>Ecdysozoa</taxon>
        <taxon>Nematoda</taxon>
        <taxon>Chromadorea</taxon>
        <taxon>Rhabditida</taxon>
        <taxon>Tylenchina</taxon>
        <taxon>Panagrolaimomorpha</taxon>
        <taxon>Strongyloidoidea</taxon>
        <taxon>Strongyloididae</taxon>
        <taxon>Strongyloides</taxon>
    </lineage>
</organism>
<protein>
    <submittedName>
        <fullName evidence="3">Serpentine receptor class gamma</fullName>
    </submittedName>
</protein>
<reference evidence="2" key="1">
    <citation type="submission" date="2014-07" db="EMBL/GenBank/DDBJ databases">
        <authorList>
            <person name="Martin A.A"/>
            <person name="De Silva N."/>
        </authorList>
    </citation>
    <scope>NUCLEOTIDE SEQUENCE</scope>
</reference>
<feature type="transmembrane region" description="Helical" evidence="1">
    <location>
        <begin position="201"/>
        <end position="220"/>
    </location>
</feature>
<dbReference type="WBParaSite" id="SVE_1568900.1">
    <property type="protein sequence ID" value="SVE_1568900.1"/>
    <property type="gene ID" value="SVE_1568900"/>
</dbReference>
<keyword evidence="2" id="KW-1185">Reference proteome</keyword>
<dbReference type="Gene3D" id="1.20.1070.10">
    <property type="entry name" value="Rhodopsin 7-helix transmembrane proteins"/>
    <property type="match status" value="1"/>
</dbReference>
<dbReference type="PANTHER" id="PTHR31552">
    <property type="entry name" value="SERPENTINE RECEPTOR CLASS GAMMA"/>
    <property type="match status" value="1"/>
</dbReference>
<evidence type="ECO:0000313" key="3">
    <source>
        <dbReference type="WBParaSite" id="SVE_1568900.1"/>
    </source>
</evidence>
<dbReference type="InterPro" id="IPR019426">
    <property type="entry name" value="7TM_GPCR_serpentine_rcpt_Srv"/>
</dbReference>
<feature type="transmembrane region" description="Helical" evidence="1">
    <location>
        <begin position="28"/>
        <end position="50"/>
    </location>
</feature>
<dbReference type="Proteomes" id="UP000035680">
    <property type="component" value="Unassembled WGS sequence"/>
</dbReference>